<feature type="transmembrane region" description="Helical" evidence="6">
    <location>
        <begin position="73"/>
        <end position="96"/>
    </location>
</feature>
<keyword evidence="4 6" id="KW-0472">Membrane</keyword>
<keyword evidence="3 6" id="KW-1133">Transmembrane helix</keyword>
<evidence type="ECO:0000256" key="5">
    <source>
        <dbReference type="SAM" id="MobiDB-lite"/>
    </source>
</evidence>
<organism evidence="7 8">
    <name type="scientific">Aspergillus calidoustus</name>
    <dbReference type="NCBI Taxonomy" id="454130"/>
    <lineage>
        <taxon>Eukaryota</taxon>
        <taxon>Fungi</taxon>
        <taxon>Dikarya</taxon>
        <taxon>Ascomycota</taxon>
        <taxon>Pezizomycotina</taxon>
        <taxon>Eurotiomycetes</taxon>
        <taxon>Eurotiomycetidae</taxon>
        <taxon>Eurotiales</taxon>
        <taxon>Aspergillaceae</taxon>
        <taxon>Aspergillus</taxon>
        <taxon>Aspergillus subgen. Nidulantes</taxon>
    </lineage>
</organism>
<feature type="transmembrane region" description="Helical" evidence="6">
    <location>
        <begin position="43"/>
        <end position="61"/>
    </location>
</feature>
<evidence type="ECO:0000256" key="4">
    <source>
        <dbReference type="ARBA" id="ARBA00023136"/>
    </source>
</evidence>
<dbReference type="Pfam" id="PF13520">
    <property type="entry name" value="AA_permease_2"/>
    <property type="match status" value="1"/>
</dbReference>
<dbReference type="OMA" id="YMAAWSW"/>
<feature type="transmembrane region" description="Helical" evidence="6">
    <location>
        <begin position="409"/>
        <end position="427"/>
    </location>
</feature>
<name>A0A0U5FX63_ASPCI</name>
<reference evidence="8" key="1">
    <citation type="journal article" date="2016" name="Genome Announc.">
        <title>Draft genome sequences of fungus Aspergillus calidoustus.</title>
        <authorList>
            <person name="Horn F."/>
            <person name="Linde J."/>
            <person name="Mattern D.J."/>
            <person name="Walther G."/>
            <person name="Guthke R."/>
            <person name="Scherlach K."/>
            <person name="Martin K."/>
            <person name="Brakhage A.A."/>
            <person name="Petzke L."/>
            <person name="Valiante V."/>
        </authorList>
    </citation>
    <scope>NUCLEOTIDE SEQUENCE [LARGE SCALE GENOMIC DNA]</scope>
    <source>
        <strain evidence="8">SF006504</strain>
    </source>
</reference>
<dbReference type="InterPro" id="IPR050598">
    <property type="entry name" value="AminoAcid_Transporter"/>
</dbReference>
<dbReference type="EMBL" id="CDMC01000004">
    <property type="protein sequence ID" value="CEL04107.1"/>
    <property type="molecule type" value="Genomic_DNA"/>
</dbReference>
<feature type="region of interest" description="Disordered" evidence="5">
    <location>
        <begin position="1"/>
        <end position="34"/>
    </location>
</feature>
<dbReference type="OrthoDB" id="10062876at2759"/>
<feature type="transmembrane region" description="Helical" evidence="6">
    <location>
        <begin position="293"/>
        <end position="314"/>
    </location>
</feature>
<evidence type="ECO:0000313" key="7">
    <source>
        <dbReference type="EMBL" id="CEL04107.1"/>
    </source>
</evidence>
<dbReference type="PANTHER" id="PTHR11785">
    <property type="entry name" value="AMINO ACID TRANSPORTER"/>
    <property type="match status" value="1"/>
</dbReference>
<feature type="transmembrane region" description="Helical" evidence="6">
    <location>
        <begin position="334"/>
        <end position="356"/>
    </location>
</feature>
<feature type="compositionally biased region" description="Low complexity" evidence="5">
    <location>
        <begin position="18"/>
        <end position="32"/>
    </location>
</feature>
<evidence type="ECO:0000256" key="2">
    <source>
        <dbReference type="ARBA" id="ARBA00022692"/>
    </source>
</evidence>
<gene>
    <name evidence="7" type="ORF">ASPCAL05239</name>
</gene>
<dbReference type="GO" id="GO:0015179">
    <property type="term" value="F:L-amino acid transmembrane transporter activity"/>
    <property type="evidence" value="ECO:0007669"/>
    <property type="project" value="TreeGrafter"/>
</dbReference>
<feature type="transmembrane region" description="Helical" evidence="6">
    <location>
        <begin position="469"/>
        <end position="487"/>
    </location>
</feature>
<dbReference type="Proteomes" id="UP000054771">
    <property type="component" value="Unassembled WGS sequence"/>
</dbReference>
<dbReference type="PANTHER" id="PTHR11785:SF402">
    <property type="entry name" value="AMINO ACID TRANSPORTER (EUROFUNG)"/>
    <property type="match status" value="1"/>
</dbReference>
<dbReference type="Gene3D" id="1.20.1740.10">
    <property type="entry name" value="Amino acid/polyamine transporter I"/>
    <property type="match status" value="1"/>
</dbReference>
<dbReference type="AlphaFoldDB" id="A0A0U5FX63"/>
<feature type="transmembrane region" description="Helical" evidence="6">
    <location>
        <begin position="493"/>
        <end position="511"/>
    </location>
</feature>
<feature type="transmembrane region" description="Helical" evidence="6">
    <location>
        <begin position="117"/>
        <end position="143"/>
    </location>
</feature>
<evidence type="ECO:0000256" key="3">
    <source>
        <dbReference type="ARBA" id="ARBA00022989"/>
    </source>
</evidence>
<feature type="transmembrane region" description="Helical" evidence="6">
    <location>
        <begin position="195"/>
        <end position="218"/>
    </location>
</feature>
<keyword evidence="2 6" id="KW-0812">Transmembrane</keyword>
<feature type="transmembrane region" description="Helical" evidence="6">
    <location>
        <begin position="163"/>
        <end position="183"/>
    </location>
</feature>
<dbReference type="FunFam" id="1.20.1740.10:FF:000042">
    <property type="entry name" value="Similar to amino acid transporter"/>
    <property type="match status" value="1"/>
</dbReference>
<evidence type="ECO:0000313" key="8">
    <source>
        <dbReference type="Proteomes" id="UP000054771"/>
    </source>
</evidence>
<dbReference type="PIRSF" id="PIRSF006060">
    <property type="entry name" value="AA_transporter"/>
    <property type="match status" value="1"/>
</dbReference>
<accession>A0A0U5FX63</accession>
<comment type="subcellular location">
    <subcellularLocation>
        <location evidence="1">Membrane</location>
        <topology evidence="1">Multi-pass membrane protein</topology>
    </subcellularLocation>
</comment>
<protein>
    <submittedName>
        <fullName evidence="7">Putative Amino acid transporter (Eurofung)</fullName>
    </submittedName>
</protein>
<dbReference type="GO" id="GO:0016020">
    <property type="term" value="C:membrane"/>
    <property type="evidence" value="ECO:0007669"/>
    <property type="project" value="UniProtKB-SubCell"/>
</dbReference>
<evidence type="ECO:0000256" key="1">
    <source>
        <dbReference type="ARBA" id="ARBA00004141"/>
    </source>
</evidence>
<dbReference type="InterPro" id="IPR002293">
    <property type="entry name" value="AA/rel_permease1"/>
</dbReference>
<feature type="transmembrane region" description="Helical" evidence="6">
    <location>
        <begin position="439"/>
        <end position="457"/>
    </location>
</feature>
<evidence type="ECO:0000256" key="6">
    <source>
        <dbReference type="SAM" id="Phobius"/>
    </source>
</evidence>
<proteinExistence type="predicted"/>
<sequence>MTEDNETTSPLLGDHQPPEYGATGGAPAPAEPRTSFRRNLGTAEAFSIIISIVIGSGIFTSPGSIDTNVPSPGFALIVWLVGGILAWTGAATMAELGTAIPGEGGVQPYLQYIFGDIFGFLSAWTWIVAVIPASLAIMSIVFVESIYSAVGESSQAQGLIHKLLSILVLIIFSMANGISTKATTRLNSFFVTSKFTAIVATVVAGIGVVVYCLAAGGADKTSQDWLNKSWFGYRTSVGPDGSEIDWSNLHGWEMLGHYSAALYGALWAYSGWDKAIYITAELSAPARQLPLAINTAIPIIIAGFIAVNTAYYILLPWDVVSTTDSVAVTAFSHLLGPGVGLAASFLICIVVAGSLLSSSFVGSRMIVAASNKNWLPKFLGEVGYIGVRRGNPRASTEAEDSSSSDDSDAPLNALIFSTACSMLYIIFGNFRALITFNGLGEYSFFFLTMIGAIVLRFREPKLHRPYKPFIVIPAVFTLVSGFVVARGAVFAPFQAGVLIAVWALGVFFYWARRWWLRREVS</sequence>
<keyword evidence="8" id="KW-1185">Reference proteome</keyword>
<dbReference type="STRING" id="454130.A0A0U5FX63"/>